<evidence type="ECO:0000313" key="1">
    <source>
        <dbReference type="EMBL" id="EGM51717.1"/>
    </source>
</evidence>
<sequence>MKTNFLSNTVLRIAYSINAQDWLTGKTPISGIYP</sequence>
<dbReference type="Proteomes" id="UP000002971">
    <property type="component" value="Unassembled WGS sequence"/>
</dbReference>
<proteinExistence type="predicted"/>
<dbReference type="AlphaFoldDB" id="F7R0A2"/>
<reference evidence="1 2" key="1">
    <citation type="journal article" date="2011" name="J. Bacteriol.">
        <title>Genome Sequence of Lactobacillus ruminis SPM0211, Isolated from a Fecal Sample from a Healthy Korean.</title>
        <authorList>
            <person name="Lee S."/>
            <person name="Cho Y.J."/>
            <person name="Lee A.H."/>
            <person name="Chun J."/>
            <person name="Ha N.J."/>
            <person name="Ko G."/>
        </authorList>
    </citation>
    <scope>NUCLEOTIDE SEQUENCE [LARGE SCALE GENOMIC DNA]</scope>
    <source>
        <strain evidence="1 2">SPM0211</strain>
    </source>
</reference>
<dbReference type="EMBL" id="AFOJ01000005">
    <property type="protein sequence ID" value="EGM51717.1"/>
    <property type="molecule type" value="Genomic_DNA"/>
</dbReference>
<name>F7R0A2_9LACO</name>
<accession>F7R0A2</accession>
<protein>
    <submittedName>
        <fullName evidence="1">Uncharacterized protein</fullName>
    </submittedName>
</protein>
<organism evidence="1 2">
    <name type="scientific">Ligilactobacillus ruminis SPM0211</name>
    <dbReference type="NCBI Taxonomy" id="1040964"/>
    <lineage>
        <taxon>Bacteria</taxon>
        <taxon>Bacillati</taxon>
        <taxon>Bacillota</taxon>
        <taxon>Bacilli</taxon>
        <taxon>Lactobacillales</taxon>
        <taxon>Lactobacillaceae</taxon>
        <taxon>Ligilactobacillus</taxon>
    </lineage>
</organism>
<gene>
    <name evidence="1" type="ORF">LRU_01231</name>
</gene>
<comment type="caution">
    <text evidence="1">The sequence shown here is derived from an EMBL/GenBank/DDBJ whole genome shotgun (WGS) entry which is preliminary data.</text>
</comment>
<evidence type="ECO:0000313" key="2">
    <source>
        <dbReference type="Proteomes" id="UP000002971"/>
    </source>
</evidence>